<protein>
    <submittedName>
        <fullName evidence="8">Vomeronasal secretory protein 1-like</fullName>
    </submittedName>
</protein>
<evidence type="ECO:0000313" key="8">
    <source>
        <dbReference type="RefSeq" id="XP_005346792.1"/>
    </source>
</evidence>
<evidence type="ECO:0000256" key="3">
    <source>
        <dbReference type="ARBA" id="ARBA00022525"/>
    </source>
</evidence>
<evidence type="ECO:0000256" key="1">
    <source>
        <dbReference type="ARBA" id="ARBA00004613"/>
    </source>
</evidence>
<dbReference type="Gene3D" id="2.40.128.20">
    <property type="match status" value="1"/>
</dbReference>
<keyword evidence="3" id="KW-0964">Secreted</keyword>
<accession>A0ABM0KI04</accession>
<dbReference type="Pfam" id="PF00061">
    <property type="entry name" value="Lipocalin"/>
    <property type="match status" value="1"/>
</dbReference>
<evidence type="ECO:0000256" key="5">
    <source>
        <dbReference type="SAM" id="SignalP"/>
    </source>
</evidence>
<dbReference type="SUPFAM" id="SSF50814">
    <property type="entry name" value="Lipocalins"/>
    <property type="match status" value="1"/>
</dbReference>
<dbReference type="PANTHER" id="PTHR11430:SF4">
    <property type="entry name" value="VOMERONASAL SECRETORY PROTEIN 1"/>
    <property type="match status" value="1"/>
</dbReference>
<feature type="domain" description="Lipocalin/cytosolic fatty-acid binding" evidence="6">
    <location>
        <begin position="32"/>
        <end position="166"/>
    </location>
</feature>
<dbReference type="InterPro" id="IPR012674">
    <property type="entry name" value="Calycin"/>
</dbReference>
<proteinExistence type="inferred from homology"/>
<evidence type="ECO:0000313" key="7">
    <source>
        <dbReference type="Proteomes" id="UP000694915"/>
    </source>
</evidence>
<dbReference type="RefSeq" id="XP_005346792.1">
    <property type="nucleotide sequence ID" value="XM_005346735.2"/>
</dbReference>
<dbReference type="PRINTS" id="PR01175">
    <property type="entry name" value="VNEBNERGLAND"/>
</dbReference>
<organism evidence="7 8">
    <name type="scientific">Microtus ochrogaster</name>
    <name type="common">Prairie vole</name>
    <dbReference type="NCBI Taxonomy" id="79684"/>
    <lineage>
        <taxon>Eukaryota</taxon>
        <taxon>Metazoa</taxon>
        <taxon>Chordata</taxon>
        <taxon>Craniata</taxon>
        <taxon>Vertebrata</taxon>
        <taxon>Euteleostomi</taxon>
        <taxon>Mammalia</taxon>
        <taxon>Eutheria</taxon>
        <taxon>Euarchontoglires</taxon>
        <taxon>Glires</taxon>
        <taxon>Rodentia</taxon>
        <taxon>Myomorpha</taxon>
        <taxon>Muroidea</taxon>
        <taxon>Cricetidae</taxon>
        <taxon>Arvicolinae</taxon>
        <taxon>Microtus</taxon>
    </lineage>
</organism>
<dbReference type="GeneID" id="101993106"/>
<dbReference type="InterPro" id="IPR002345">
    <property type="entry name" value="Lipocalin"/>
</dbReference>
<feature type="chain" id="PRO_5045546844" evidence="5">
    <location>
        <begin position="19"/>
        <end position="173"/>
    </location>
</feature>
<evidence type="ECO:0000256" key="4">
    <source>
        <dbReference type="ARBA" id="ARBA00022729"/>
    </source>
</evidence>
<keyword evidence="4 5" id="KW-0732">Signal</keyword>
<comment type="subcellular location">
    <subcellularLocation>
        <location evidence="1">Secreted</location>
    </subcellularLocation>
</comment>
<gene>
    <name evidence="8" type="primary">LOC101993106</name>
</gene>
<name>A0ABM0KI04_MICOH</name>
<comment type="similarity">
    <text evidence="2">Belongs to the calycin superfamily. Lipocalin family.</text>
</comment>
<feature type="signal peptide" evidence="5">
    <location>
        <begin position="1"/>
        <end position="18"/>
    </location>
</feature>
<evidence type="ECO:0000259" key="6">
    <source>
        <dbReference type="Pfam" id="PF00061"/>
    </source>
</evidence>
<evidence type="ECO:0000256" key="2">
    <source>
        <dbReference type="ARBA" id="ARBA00006889"/>
    </source>
</evidence>
<reference evidence="8" key="1">
    <citation type="submission" date="2025-08" db="UniProtKB">
        <authorList>
            <consortium name="RefSeq"/>
        </authorList>
    </citation>
    <scope>IDENTIFICATION</scope>
</reference>
<dbReference type="InterPro" id="IPR000566">
    <property type="entry name" value="Lipocln_cytosolic_FA-bd_dom"/>
</dbReference>
<keyword evidence="7" id="KW-1185">Reference proteome</keyword>
<dbReference type="PANTHER" id="PTHR11430">
    <property type="entry name" value="LIPOCALIN"/>
    <property type="match status" value="1"/>
</dbReference>
<sequence length="173" mass="19630">MKALFLTTGFCLLAALRAQNSSSLALNNRQFSGKWYMKALVMKDNIPIKKVSPIFVLVLDNGDLEFSFAHTMYGQCLELTTVLEQTDVPSHYSAFEGKSQLEVQLSSVKDHWLIYCDAEKEGMHFTTTQLIARDPKENLEALEEFKEFTQKKGLVPDNLAILEQMDKCEPKSD</sequence>
<dbReference type="InterPro" id="IPR002450">
    <property type="entry name" value="von_Ebner_gland"/>
</dbReference>
<dbReference type="Proteomes" id="UP000694915">
    <property type="component" value="Chromosome 4"/>
</dbReference>